<name>A0A9W9CBI0_9PLEO</name>
<keyword evidence="2" id="KW-0812">Transmembrane</keyword>
<organism evidence="4 5">
    <name type="scientific">Didymosphaeria variabile</name>
    <dbReference type="NCBI Taxonomy" id="1932322"/>
    <lineage>
        <taxon>Eukaryota</taxon>
        <taxon>Fungi</taxon>
        <taxon>Dikarya</taxon>
        <taxon>Ascomycota</taxon>
        <taxon>Pezizomycotina</taxon>
        <taxon>Dothideomycetes</taxon>
        <taxon>Pleosporomycetidae</taxon>
        <taxon>Pleosporales</taxon>
        <taxon>Massarineae</taxon>
        <taxon>Didymosphaeriaceae</taxon>
        <taxon>Didymosphaeria</taxon>
    </lineage>
</organism>
<evidence type="ECO:0008006" key="6">
    <source>
        <dbReference type="Google" id="ProtNLM"/>
    </source>
</evidence>
<dbReference type="EMBL" id="JAPEUX010000003">
    <property type="protein sequence ID" value="KAJ4355434.1"/>
    <property type="molecule type" value="Genomic_DNA"/>
</dbReference>
<evidence type="ECO:0000256" key="2">
    <source>
        <dbReference type="SAM" id="Phobius"/>
    </source>
</evidence>
<feature type="signal peptide" evidence="3">
    <location>
        <begin position="1"/>
        <end position="18"/>
    </location>
</feature>
<proteinExistence type="predicted"/>
<sequence>MIKRHICFVALFLGLVAGLEVGTNSPCAKKCLDDPNKGNPSWSNASTTFGPDVACIDADYVGKNATKVGKKFADCQTCMQSSGWEDSDSGERDTTWFLFNNRGAADYCIFGRFAEESNKDISSTEPYKQCFSACNPIYAASDYRIKSDPERYDYCDSNGNYTDRAQSCIKCLYNGKGLTILGNIVATLTEMCNTKPGKNINFDEAVYNTTQIKLPASTSNTTSTPLPHVSSTSSSSGLSKGAIAGIVLGGLVAIAAVLAGILLLLRRARKRRENKTIEMPGAGPSPAVSNVPYQYAPVQEHKYAHNTEPVAATRPISELPTAGDATPAELGPTSPRYEASELGTGSPVRR</sequence>
<evidence type="ECO:0000256" key="3">
    <source>
        <dbReference type="SAM" id="SignalP"/>
    </source>
</evidence>
<comment type="caution">
    <text evidence="4">The sequence shown here is derived from an EMBL/GenBank/DDBJ whole genome shotgun (WGS) entry which is preliminary data.</text>
</comment>
<keyword evidence="2" id="KW-0472">Membrane</keyword>
<feature type="chain" id="PRO_5040979242" description="LPXTG-domain-containing protein" evidence="3">
    <location>
        <begin position="19"/>
        <end position="350"/>
    </location>
</feature>
<reference evidence="4" key="1">
    <citation type="submission" date="2022-10" db="EMBL/GenBank/DDBJ databases">
        <title>Tapping the CABI collections for fungal endophytes: first genome assemblies for Collariella, Neodidymelliopsis, Ascochyta clinopodiicola, Didymella pomorum, Didymosphaeria variabile, Neocosmospora piperis and Neocucurbitaria cava.</title>
        <authorList>
            <person name="Hill R."/>
        </authorList>
    </citation>
    <scope>NUCLEOTIDE SEQUENCE</scope>
    <source>
        <strain evidence="4">IMI 356815</strain>
    </source>
</reference>
<feature type="region of interest" description="Disordered" evidence="1">
    <location>
        <begin position="307"/>
        <end position="350"/>
    </location>
</feature>
<feature type="compositionally biased region" description="Low complexity" evidence="1">
    <location>
        <begin position="221"/>
        <end position="237"/>
    </location>
</feature>
<dbReference type="AlphaFoldDB" id="A0A9W9CBI0"/>
<keyword evidence="3" id="KW-0732">Signal</keyword>
<keyword evidence="2" id="KW-1133">Transmembrane helix</keyword>
<dbReference type="OrthoDB" id="5426678at2759"/>
<gene>
    <name evidence="4" type="ORF">N0V89_003450</name>
</gene>
<evidence type="ECO:0000313" key="5">
    <source>
        <dbReference type="Proteomes" id="UP001140513"/>
    </source>
</evidence>
<dbReference type="GeneID" id="80906980"/>
<feature type="transmembrane region" description="Helical" evidence="2">
    <location>
        <begin position="242"/>
        <end position="265"/>
    </location>
</feature>
<evidence type="ECO:0000313" key="4">
    <source>
        <dbReference type="EMBL" id="KAJ4355434.1"/>
    </source>
</evidence>
<feature type="region of interest" description="Disordered" evidence="1">
    <location>
        <begin position="216"/>
        <end position="237"/>
    </location>
</feature>
<dbReference type="Proteomes" id="UP001140513">
    <property type="component" value="Unassembled WGS sequence"/>
</dbReference>
<dbReference type="RefSeq" id="XP_056072560.1">
    <property type="nucleotide sequence ID" value="XM_056212252.1"/>
</dbReference>
<protein>
    <recommendedName>
        <fullName evidence="6">LPXTG-domain-containing protein</fullName>
    </recommendedName>
</protein>
<accession>A0A9W9CBI0</accession>
<evidence type="ECO:0000256" key="1">
    <source>
        <dbReference type="SAM" id="MobiDB-lite"/>
    </source>
</evidence>
<keyword evidence="5" id="KW-1185">Reference proteome</keyword>